<dbReference type="EMBL" id="KR560069">
    <property type="protein sequence ID" value="AKO61648.1"/>
    <property type="molecule type" value="Genomic_DNA"/>
</dbReference>
<protein>
    <recommendedName>
        <fullName evidence="1">Baseplate wedge protein gp6-like N-terminal helical domain-containing protein</fullName>
    </recommendedName>
</protein>
<dbReference type="GeneID" id="65066757"/>
<dbReference type="Proteomes" id="UP000224291">
    <property type="component" value="Segment"/>
</dbReference>
<dbReference type="Pfam" id="PF21379">
    <property type="entry name" value="Gp6-like_1st"/>
    <property type="match status" value="1"/>
</dbReference>
<feature type="domain" description="Baseplate wedge protein gp6-like N-terminal helical" evidence="1">
    <location>
        <begin position="11"/>
        <end position="82"/>
    </location>
</feature>
<organism evidence="2 3">
    <name type="scientific">Stenotrophomonas phage IME-SM1</name>
    <dbReference type="NCBI Taxonomy" id="1654717"/>
    <lineage>
        <taxon>Viruses</taxon>
        <taxon>Duplodnaviria</taxon>
        <taxon>Heunggongvirae</taxon>
        <taxon>Uroviricota</taxon>
        <taxon>Caudoviricetes</taxon>
        <taxon>Menderavirus</taxon>
        <taxon>Menderavirus IMESM1</taxon>
    </lineage>
</organism>
<dbReference type="Gene3D" id="3.30.300.200">
    <property type="match status" value="1"/>
</dbReference>
<reference evidence="2 3" key="1">
    <citation type="submission" date="2015-05" db="EMBL/GenBank/DDBJ databases">
        <authorList>
            <person name="Liu X."/>
            <person name="Tong Y."/>
            <person name="Huang Y."/>
            <person name="Fan H."/>
            <person name="An X."/>
            <person name="Mi Z."/>
            <person name="Zhang Z."/>
        </authorList>
    </citation>
    <scope>NUCLEOTIDE SEQUENCE [LARGE SCALE GENOMIC DNA]</scope>
</reference>
<dbReference type="KEGG" id="vg:65066757"/>
<name>A0A0H4J2K5_9CAUD</name>
<sequence>MKNLPVQSLEFDQIKANFKDFLKGNPDYKDFNFEASGISTVLNIASYQTHYIGYFVKMLLDEAFADSAHSRSALLSHAKGKGMLPKGRKSSRAEVQLKVITDLTNEPLSRSIALDRGMTFNSTNASSDFRTFAVQDGTILYDRQVDGQVVTYTSDVISISEGTFRTWNFLVDASILYPKFSIRDENIDIDTLRVRVRENDTSTEYVEYTLATSIDDLSPTSKAFFVSTDENENYQIFFGNNVFGIQPQGGNAIECTFMSCSGVGGDGAKTFSFNRPDPDGPGSIGTYSNFQTITTNQSAGGAEPQSVEDLRFTIPNNFKRQNRTVTPGDFRSILTEEFRNIDSMNVWGGESNAQRDYGKIYISIKPKNADRLTAISRQNITNDLVHKYGIVGIDPVFVDPDFINVTVTIVPNLDLRKTNKSTPEIEAYILNRLNLYNTSVLNRFDSMLSDVDMLNFIKNGESYFTSLYSVKVLNKQVTQLHNSTTTQLVNFGNQLVPGTISSTAISYSTFTAQIKDDGKGLLNLIDTATGKVLVKAGTINYTNGQLNYTLPAAARAAGYESSTTGIIGFNASPVNPDVSTYLNNIVRISASKVGKA</sequence>
<evidence type="ECO:0000313" key="2">
    <source>
        <dbReference type="EMBL" id="AKO61648.1"/>
    </source>
</evidence>
<dbReference type="RefSeq" id="YP_010077841.1">
    <property type="nucleotide sequence ID" value="NC_054952.1"/>
</dbReference>
<evidence type="ECO:0000259" key="1">
    <source>
        <dbReference type="Pfam" id="PF21379"/>
    </source>
</evidence>
<evidence type="ECO:0000313" key="3">
    <source>
        <dbReference type="Proteomes" id="UP000224291"/>
    </source>
</evidence>
<proteinExistence type="predicted"/>
<dbReference type="InterPro" id="IPR049026">
    <property type="entry name" value="Gp6-like_N"/>
</dbReference>
<keyword evidence="3" id="KW-1185">Reference proteome</keyword>
<accession>A0A0H4J2K5</accession>